<feature type="active site" description="For sulfotransferase activity" evidence="3">
    <location>
        <position position="56"/>
    </location>
</feature>
<dbReference type="EMBL" id="JAQMWT010000349">
    <property type="protein sequence ID" value="KAJ8603539.1"/>
    <property type="molecule type" value="Genomic_DNA"/>
</dbReference>
<evidence type="ECO:0000259" key="5">
    <source>
        <dbReference type="Pfam" id="PF00685"/>
    </source>
</evidence>
<evidence type="ECO:0000256" key="4">
    <source>
        <dbReference type="SAM" id="SignalP"/>
    </source>
</evidence>
<dbReference type="InterPro" id="IPR027417">
    <property type="entry name" value="P-loop_NTPase"/>
</dbReference>
<evidence type="ECO:0000256" key="2">
    <source>
        <dbReference type="ARBA" id="ARBA00023180"/>
    </source>
</evidence>
<comment type="caution">
    <text evidence="6">The sequence shown here is derived from an EMBL/GenBank/DDBJ whole genome shotgun (WGS) entry which is preliminary data.</text>
</comment>
<evidence type="ECO:0000256" key="3">
    <source>
        <dbReference type="PIRSR" id="PIRSR637359-1"/>
    </source>
</evidence>
<dbReference type="Proteomes" id="UP001230188">
    <property type="component" value="Unassembled WGS sequence"/>
</dbReference>
<evidence type="ECO:0000313" key="7">
    <source>
        <dbReference type="Proteomes" id="UP001230188"/>
    </source>
</evidence>
<keyword evidence="1" id="KW-0808">Transferase</keyword>
<keyword evidence="7" id="KW-1185">Reference proteome</keyword>
<dbReference type="SUPFAM" id="SSF52540">
    <property type="entry name" value="P-loop containing nucleoside triphosphate hydrolases"/>
    <property type="match status" value="1"/>
</dbReference>
<evidence type="ECO:0000313" key="6">
    <source>
        <dbReference type="EMBL" id="KAJ8603539.1"/>
    </source>
</evidence>
<gene>
    <name evidence="6" type="ORF">CTAYLR_004874</name>
</gene>
<feature type="chain" id="PRO_5042110630" description="Sulfotransferase domain-containing protein" evidence="4">
    <location>
        <begin position="16"/>
        <end position="368"/>
    </location>
</feature>
<dbReference type="PANTHER" id="PTHR10605">
    <property type="entry name" value="HEPARAN SULFATE SULFOTRANSFERASE"/>
    <property type="match status" value="1"/>
</dbReference>
<sequence length="368" mass="41743">MGILWSVMLFGFGRGEDGYHCVSLEIRAGSRLACGRGELPSGSQRWPNVLGIGPAKSGSTALAHLLHSVPRVVTGNKTYATGVWEDYPYEVAWLYRPEMVAKGLASYSKYFPPNENAVVFFEKTPKYSAHSLVPYRARTFLSNKLKLVLTTRGLLDLDASLYLYREKLVTYREWFEARVRAHEAWADCRERRFRVITGNTITIESLHDPDYFDWQAASGAEHDLANVCGAVASVDANVTRFRDWISEIFVVWSLRRWTLVFPHEQNFLCIDSDSIKANPEMEQSRIFDFVGLPDQKYVPAAKKVLKATRTPTDRLVDVQIAKGVPEDDVPLLQKALLDWGRARTRCRDVDAFKRVCGYVPSDHDHCSS</sequence>
<dbReference type="AlphaFoldDB" id="A0AAD7XPG7"/>
<organism evidence="6 7">
    <name type="scientific">Chrysophaeum taylorii</name>
    <dbReference type="NCBI Taxonomy" id="2483200"/>
    <lineage>
        <taxon>Eukaryota</taxon>
        <taxon>Sar</taxon>
        <taxon>Stramenopiles</taxon>
        <taxon>Ochrophyta</taxon>
        <taxon>Pelagophyceae</taxon>
        <taxon>Pelagomonadales</taxon>
        <taxon>Pelagomonadaceae</taxon>
        <taxon>Chrysophaeum</taxon>
    </lineage>
</organism>
<dbReference type="InterPro" id="IPR000863">
    <property type="entry name" value="Sulfotransferase_dom"/>
</dbReference>
<reference evidence="6" key="1">
    <citation type="submission" date="2023-01" db="EMBL/GenBank/DDBJ databases">
        <title>Metagenome sequencing of chrysophaentin producing Chrysophaeum taylorii.</title>
        <authorList>
            <person name="Davison J."/>
            <person name="Bewley C."/>
        </authorList>
    </citation>
    <scope>NUCLEOTIDE SEQUENCE</scope>
    <source>
        <strain evidence="6">NIES-1699</strain>
    </source>
</reference>
<proteinExistence type="predicted"/>
<protein>
    <recommendedName>
        <fullName evidence="5">Sulfotransferase domain-containing protein</fullName>
    </recommendedName>
</protein>
<evidence type="ECO:0000256" key="1">
    <source>
        <dbReference type="ARBA" id="ARBA00022679"/>
    </source>
</evidence>
<dbReference type="Gene3D" id="3.40.50.300">
    <property type="entry name" value="P-loop containing nucleotide triphosphate hydrolases"/>
    <property type="match status" value="1"/>
</dbReference>
<keyword evidence="4" id="KW-0732">Signal</keyword>
<name>A0AAD7XPG7_9STRA</name>
<feature type="signal peptide" evidence="4">
    <location>
        <begin position="1"/>
        <end position="15"/>
    </location>
</feature>
<dbReference type="PANTHER" id="PTHR10605:SF56">
    <property type="entry name" value="BIFUNCTIONAL HEPARAN SULFATE N-DEACETYLASE_N-SULFOTRANSFERASE"/>
    <property type="match status" value="1"/>
</dbReference>
<keyword evidence="2" id="KW-0325">Glycoprotein</keyword>
<dbReference type="Pfam" id="PF00685">
    <property type="entry name" value="Sulfotransfer_1"/>
    <property type="match status" value="1"/>
</dbReference>
<dbReference type="GO" id="GO:0008146">
    <property type="term" value="F:sulfotransferase activity"/>
    <property type="evidence" value="ECO:0007669"/>
    <property type="project" value="InterPro"/>
</dbReference>
<feature type="domain" description="Sulfotransferase" evidence="5">
    <location>
        <begin position="49"/>
        <end position="293"/>
    </location>
</feature>
<dbReference type="InterPro" id="IPR037359">
    <property type="entry name" value="NST/OST"/>
</dbReference>
<accession>A0AAD7XPG7</accession>